<dbReference type="InterPro" id="IPR035897">
    <property type="entry name" value="Toll_tir_struct_dom_sf"/>
</dbReference>
<keyword evidence="1" id="KW-0597">Phosphoprotein</keyword>
<dbReference type="GeneID" id="103177621"/>
<dbReference type="GO" id="GO:1990782">
    <property type="term" value="F:protein tyrosine kinase binding"/>
    <property type="evidence" value="ECO:0007669"/>
    <property type="project" value="TreeGrafter"/>
</dbReference>
<dbReference type="RefSeq" id="XP_007890057.1">
    <property type="nucleotide sequence ID" value="XM_007891866.1"/>
</dbReference>
<dbReference type="PANTHER" id="PTHR16267">
    <property type="entry name" value="BANK1/PIK3AP1 FAMILY MEMBER"/>
    <property type="match status" value="1"/>
</dbReference>
<name>A0A4W3JB55_CALMI</name>
<dbReference type="InParanoid" id="A0A4W3JB55"/>
<dbReference type="GeneTree" id="ENSGT00390000008787"/>
<dbReference type="Pfam" id="PF18567">
    <property type="entry name" value="TIR_3"/>
    <property type="match status" value="1"/>
</dbReference>
<sequence length="650" mass="73270">MKRSEDHSTDLLILHEEEAEEWGRYLVQIFSEHFNQNSLHCYKITNAKELKSAAPQLASYKCKLLILTNGLLTGLTTSMRIHLGKIFQPPDNVVILRCGVVSSDKLYELICAERGYCEISSEQDPQEYLAAVTSIIKPGSLVKPDPSPLPEEMRLSDPVEAASSDSASSSVLVIPNRIQCKNPTKMFILLRDGTVGENPEVEFLGSIKKVKIQATVWNSQAICVQALDFPAGPVTVNIYCQGFIKATAHIVYYTAMEEIECLLLKAADPIEFICQAFEINSRDRLDQLFTRMLRNRLPPGGLGVFQMHGLDDTIQSNYTHSEFPTLLHFAAKNGLQNLTAVLMEIPGAIQACRVLNKYGESPSSLAESHGFKKLQELIDKLALQFERSEDQRHETLQSNYDVDSVGLDEEENVYEIMTHIPNAKERKDNSSVKDIEEYDNEDIYTLALDDDPYDMILPEENSNGAMKKESSANVSKRPPAPIPRPSTLQYGNTPFIAQVFQQKTTKEADEKLYAVPRDAARGESPTYDTFGKLQSPAQQQLIHLQQQVKKGMLKLDEAEEKFKQWQREQKDQDTIQQGKLRNLRENIIKDRHEDEFLYDRIKIIHLSDEMNAKPQDVYSIPSSARPLTALHPSPAGATKMAGLYARPQPK</sequence>
<organism evidence="5 6">
    <name type="scientific">Callorhinchus milii</name>
    <name type="common">Ghost shark</name>
    <dbReference type="NCBI Taxonomy" id="7868"/>
    <lineage>
        <taxon>Eukaryota</taxon>
        <taxon>Metazoa</taxon>
        <taxon>Chordata</taxon>
        <taxon>Craniata</taxon>
        <taxon>Vertebrata</taxon>
        <taxon>Chondrichthyes</taxon>
        <taxon>Holocephali</taxon>
        <taxon>Chimaeriformes</taxon>
        <taxon>Callorhinchidae</taxon>
        <taxon>Callorhinchus</taxon>
    </lineage>
</organism>
<dbReference type="GO" id="GO:0005102">
    <property type="term" value="F:signaling receptor binding"/>
    <property type="evidence" value="ECO:0007669"/>
    <property type="project" value="TreeGrafter"/>
</dbReference>
<dbReference type="OMA" id="MCQALQA"/>
<dbReference type="GO" id="GO:0050869">
    <property type="term" value="P:negative regulation of B cell activation"/>
    <property type="evidence" value="ECO:0007669"/>
    <property type="project" value="TreeGrafter"/>
</dbReference>
<keyword evidence="2" id="KW-0175">Coiled coil</keyword>
<dbReference type="SMART" id="SM01282">
    <property type="entry name" value="DBB"/>
    <property type="match status" value="1"/>
</dbReference>
<keyword evidence="6" id="KW-1185">Reference proteome</keyword>
<dbReference type="Proteomes" id="UP000314986">
    <property type="component" value="Unassembled WGS sequence"/>
</dbReference>
<evidence type="ECO:0000259" key="4">
    <source>
        <dbReference type="PROSITE" id="PS51376"/>
    </source>
</evidence>
<dbReference type="OrthoDB" id="8192811at2759"/>
<dbReference type="KEGG" id="cmk:103177621"/>
<feature type="domain" description="DBB" evidence="4">
    <location>
        <begin position="173"/>
        <end position="305"/>
    </location>
</feature>
<dbReference type="Ensembl" id="ENSCMIT00000035844.1">
    <property type="protein sequence ID" value="ENSCMIP00000035318.1"/>
    <property type="gene ID" value="ENSCMIG00000014950.1"/>
</dbReference>
<reference evidence="6" key="3">
    <citation type="journal article" date="2014" name="Nature">
        <title>Elephant shark genome provides unique insights into gnathostome evolution.</title>
        <authorList>
            <consortium name="International Elephant Shark Genome Sequencing Consortium"/>
            <person name="Venkatesh B."/>
            <person name="Lee A.P."/>
            <person name="Ravi V."/>
            <person name="Maurya A.K."/>
            <person name="Lian M.M."/>
            <person name="Swann J.B."/>
            <person name="Ohta Y."/>
            <person name="Flajnik M.F."/>
            <person name="Sutoh Y."/>
            <person name="Kasahara M."/>
            <person name="Hoon S."/>
            <person name="Gangu V."/>
            <person name="Roy S.W."/>
            <person name="Irimia M."/>
            <person name="Korzh V."/>
            <person name="Kondrychyn I."/>
            <person name="Lim Z.W."/>
            <person name="Tay B.H."/>
            <person name="Tohari S."/>
            <person name="Kong K.W."/>
            <person name="Ho S."/>
            <person name="Lorente-Galdos B."/>
            <person name="Quilez J."/>
            <person name="Marques-Bonet T."/>
            <person name="Raney B.J."/>
            <person name="Ingham P.W."/>
            <person name="Tay A."/>
            <person name="Hillier L.W."/>
            <person name="Minx P."/>
            <person name="Boehm T."/>
            <person name="Wilson R.K."/>
            <person name="Brenner S."/>
            <person name="Warren W.C."/>
        </authorList>
    </citation>
    <scope>NUCLEOTIDE SEQUENCE [LARGE SCALE GENOMIC DNA]</scope>
</reference>
<protein>
    <recommendedName>
        <fullName evidence="4">DBB domain-containing protein</fullName>
    </recommendedName>
</protein>
<dbReference type="Pfam" id="PF14545">
    <property type="entry name" value="DBB"/>
    <property type="match status" value="1"/>
</dbReference>
<feature type="region of interest" description="Disordered" evidence="3">
    <location>
        <begin position="462"/>
        <end position="490"/>
    </location>
</feature>
<dbReference type="Gene3D" id="3.40.50.10140">
    <property type="entry name" value="Toll/interleukin-1 receptor homology (TIR) domain"/>
    <property type="match status" value="1"/>
</dbReference>
<accession>A0A4W3JB55</accession>
<dbReference type="GO" id="GO:0051898">
    <property type="term" value="P:negative regulation of phosphatidylinositol 3-kinase/protein kinase B signal transduction"/>
    <property type="evidence" value="ECO:0007669"/>
    <property type="project" value="TreeGrafter"/>
</dbReference>
<proteinExistence type="predicted"/>
<dbReference type="AlphaFoldDB" id="A0A4W3JB55"/>
<reference evidence="6" key="2">
    <citation type="journal article" date="2007" name="PLoS Biol.">
        <title>Survey sequencing and comparative analysis of the elephant shark (Callorhinchus milii) genome.</title>
        <authorList>
            <person name="Venkatesh B."/>
            <person name="Kirkness E.F."/>
            <person name="Loh Y.H."/>
            <person name="Halpern A.L."/>
            <person name="Lee A.P."/>
            <person name="Johnson J."/>
            <person name="Dandona N."/>
            <person name="Viswanathan L.D."/>
            <person name="Tay A."/>
            <person name="Venter J.C."/>
            <person name="Strausberg R.L."/>
            <person name="Brenner S."/>
        </authorList>
    </citation>
    <scope>NUCLEOTIDE SEQUENCE [LARGE SCALE GENOMIC DNA]</scope>
</reference>
<dbReference type="GO" id="GO:0042113">
    <property type="term" value="P:B cell activation"/>
    <property type="evidence" value="ECO:0007669"/>
    <property type="project" value="TreeGrafter"/>
</dbReference>
<dbReference type="InterPro" id="IPR041340">
    <property type="entry name" value="PIK3AP1_TIR"/>
</dbReference>
<evidence type="ECO:0000256" key="3">
    <source>
        <dbReference type="SAM" id="MobiDB-lite"/>
    </source>
</evidence>
<evidence type="ECO:0000256" key="2">
    <source>
        <dbReference type="SAM" id="Coils"/>
    </source>
</evidence>
<reference evidence="5" key="5">
    <citation type="submission" date="2025-09" db="UniProtKB">
        <authorList>
            <consortium name="Ensembl"/>
        </authorList>
    </citation>
    <scope>IDENTIFICATION</scope>
</reference>
<feature type="coiled-coil region" evidence="2">
    <location>
        <begin position="541"/>
        <end position="575"/>
    </location>
</feature>
<dbReference type="InterPro" id="IPR052446">
    <property type="entry name" value="B-cell_PI3K-Signaling_Adptrs"/>
</dbReference>
<dbReference type="PANTHER" id="PTHR16267:SF13">
    <property type="entry name" value="B-CELL SCAFFOLD PROTEIN WITH ANKYRIN REPEATS"/>
    <property type="match status" value="1"/>
</dbReference>
<evidence type="ECO:0000313" key="6">
    <source>
        <dbReference type="Proteomes" id="UP000314986"/>
    </source>
</evidence>
<evidence type="ECO:0000256" key="1">
    <source>
        <dbReference type="ARBA" id="ARBA00022553"/>
    </source>
</evidence>
<dbReference type="InterPro" id="IPR017893">
    <property type="entry name" value="DBB_domain"/>
</dbReference>
<feature type="region of interest" description="Disordered" evidence="3">
    <location>
        <begin position="630"/>
        <end position="650"/>
    </location>
</feature>
<gene>
    <name evidence="5" type="primary">LOC103177621</name>
</gene>
<evidence type="ECO:0000313" key="5">
    <source>
        <dbReference type="Ensembl" id="ENSCMIP00000035318.1"/>
    </source>
</evidence>
<reference evidence="5" key="4">
    <citation type="submission" date="2025-08" db="UniProtKB">
        <authorList>
            <consortium name="Ensembl"/>
        </authorList>
    </citation>
    <scope>IDENTIFICATION</scope>
</reference>
<dbReference type="PROSITE" id="PS51376">
    <property type="entry name" value="DBB"/>
    <property type="match status" value="1"/>
</dbReference>
<dbReference type="STRING" id="7868.ENSCMIP00000035318"/>
<reference evidence="6" key="1">
    <citation type="journal article" date="2006" name="Science">
        <title>Ancient noncoding elements conserved in the human genome.</title>
        <authorList>
            <person name="Venkatesh B."/>
            <person name="Kirkness E.F."/>
            <person name="Loh Y.H."/>
            <person name="Halpern A.L."/>
            <person name="Lee A.P."/>
            <person name="Johnson J."/>
            <person name="Dandona N."/>
            <person name="Viswanathan L.D."/>
            <person name="Tay A."/>
            <person name="Venter J.C."/>
            <person name="Strausberg R.L."/>
            <person name="Brenner S."/>
        </authorList>
    </citation>
    <scope>NUCLEOTIDE SEQUENCE [LARGE SCALE GENOMIC DNA]</scope>
</reference>